<dbReference type="InterPro" id="IPR014017">
    <property type="entry name" value="DNA_helicase_UvrD-like_C"/>
</dbReference>
<evidence type="ECO:0000313" key="15">
    <source>
        <dbReference type="EMBL" id="MBC8319079.1"/>
    </source>
</evidence>
<reference evidence="15 16" key="1">
    <citation type="submission" date="2020-08" db="EMBL/GenBank/DDBJ databases">
        <title>Bridging the membrane lipid divide: bacteria of the FCB group superphylum have the potential to synthesize archaeal ether lipids.</title>
        <authorList>
            <person name="Villanueva L."/>
            <person name="Von Meijenfeldt F.A.B."/>
            <person name="Westbye A.B."/>
            <person name="Yadav S."/>
            <person name="Hopmans E.C."/>
            <person name="Dutilh B.E."/>
            <person name="Sinninghe Damste J.S."/>
        </authorList>
    </citation>
    <scope>NUCLEOTIDE SEQUENCE [LARGE SCALE GENOMIC DNA]</scope>
    <source>
        <strain evidence="15">NIOZ-UU47</strain>
    </source>
</reference>
<dbReference type="InterPro" id="IPR013986">
    <property type="entry name" value="DExx_box_DNA_helicase_dom_sf"/>
</dbReference>
<dbReference type="InterPro" id="IPR014016">
    <property type="entry name" value="UvrD-like_ATP-bd"/>
</dbReference>
<feature type="domain" description="UvrD-like helicase ATP-binding" evidence="13">
    <location>
        <begin position="2"/>
        <end position="276"/>
    </location>
</feature>
<evidence type="ECO:0000256" key="5">
    <source>
        <dbReference type="ARBA" id="ARBA00022840"/>
    </source>
</evidence>
<evidence type="ECO:0000313" key="16">
    <source>
        <dbReference type="Proteomes" id="UP000614424"/>
    </source>
</evidence>
<keyword evidence="2 12" id="KW-0547">Nucleotide-binding</keyword>
<dbReference type="GO" id="GO:0000725">
    <property type="term" value="P:recombinational repair"/>
    <property type="evidence" value="ECO:0007669"/>
    <property type="project" value="TreeGrafter"/>
</dbReference>
<dbReference type="SUPFAM" id="SSF52540">
    <property type="entry name" value="P-loop containing nucleoside triphosphate hydrolases"/>
    <property type="match status" value="1"/>
</dbReference>
<evidence type="ECO:0000256" key="2">
    <source>
        <dbReference type="ARBA" id="ARBA00022741"/>
    </source>
</evidence>
<dbReference type="PANTHER" id="PTHR11070:SF2">
    <property type="entry name" value="ATP-DEPENDENT DNA HELICASE SRS2"/>
    <property type="match status" value="1"/>
</dbReference>
<evidence type="ECO:0000256" key="6">
    <source>
        <dbReference type="ARBA" id="ARBA00023125"/>
    </source>
</evidence>
<dbReference type="GO" id="GO:0005524">
    <property type="term" value="F:ATP binding"/>
    <property type="evidence" value="ECO:0007669"/>
    <property type="project" value="UniProtKB-UniRule"/>
</dbReference>
<evidence type="ECO:0000256" key="10">
    <source>
        <dbReference type="ARBA" id="ARBA00034923"/>
    </source>
</evidence>
<keyword evidence="3 12" id="KW-0378">Hydrolase</keyword>
<evidence type="ECO:0000259" key="14">
    <source>
        <dbReference type="PROSITE" id="PS51217"/>
    </source>
</evidence>
<dbReference type="PANTHER" id="PTHR11070">
    <property type="entry name" value="UVRD / RECB / PCRA DNA HELICASE FAMILY MEMBER"/>
    <property type="match status" value="1"/>
</dbReference>
<evidence type="ECO:0000256" key="3">
    <source>
        <dbReference type="ARBA" id="ARBA00022801"/>
    </source>
</evidence>
<name>A0A8J6NFF4_9BACT</name>
<dbReference type="GO" id="GO:0043138">
    <property type="term" value="F:3'-5' DNA helicase activity"/>
    <property type="evidence" value="ECO:0007669"/>
    <property type="project" value="UniProtKB-EC"/>
</dbReference>
<dbReference type="Pfam" id="PF00580">
    <property type="entry name" value="UvrD-helicase"/>
    <property type="match status" value="1"/>
</dbReference>
<evidence type="ECO:0000256" key="11">
    <source>
        <dbReference type="ARBA" id="ARBA00048988"/>
    </source>
</evidence>
<dbReference type="PROSITE" id="PS51217">
    <property type="entry name" value="UVRD_HELICASE_CTER"/>
    <property type="match status" value="1"/>
</dbReference>
<evidence type="ECO:0000256" key="8">
    <source>
        <dbReference type="ARBA" id="ARBA00034617"/>
    </source>
</evidence>
<evidence type="ECO:0000256" key="12">
    <source>
        <dbReference type="PROSITE-ProRule" id="PRU00560"/>
    </source>
</evidence>
<dbReference type="InterPro" id="IPR027417">
    <property type="entry name" value="P-loop_NTPase"/>
</dbReference>
<dbReference type="Pfam" id="PF13361">
    <property type="entry name" value="UvrD_C"/>
    <property type="match status" value="2"/>
</dbReference>
<keyword evidence="4 12" id="KW-0347">Helicase</keyword>
<proteinExistence type="inferred from homology"/>
<dbReference type="Gene3D" id="1.10.10.160">
    <property type="match status" value="1"/>
</dbReference>
<sequence length="616" mass="70755">MIELNKQQKEAAEFMFGVSCVIATVGSGKTTTMTYRIGNLVRNGIPPESILGLTFTRNAAKAMREKLKLVLNDDASKVTLSTIHSFCHRLLKREDIRFDILYGNKQVWLIRKVISKLRIKDILTPVALREISLAKSRLITPDKFLELHKDSDFMVSLAEIYKGYEQEKRKGLLLDFDDLLMESHDILTRSEDARIRYQQTYPHILVDEFQDTNPAQVSLIKLLAGDPDQSNSLWICGDDWQSIYSFIGASVENILHFANDHEGSTQFILDLNYRSTNQILQACQNLISHNDRKIDKTLNTINPDGDTVIVFSATTEEKEAAKVVTEIKDLVHRHDYKYRDIAILYRANSQSRAIEEELSKNEIPFWIENSSNFYERYEVAGLLNYLWLIHDANSDRGDTALKKVINTPNRYIGGRFIGDLEAYAKSNGLNLYEALKFMPVDVPYLRKNIRQFTDFIDQLIIDKWDWEPVDLIYLIRTELDYDKYIADESAELYDDSSNIIDQLQIAAGRFSELHKFLEFTETVRNSSGGDKEGVSLMTIHKSKGLEFPAVFVIGMIEGILPNIKGEIEEERRVSFVALSRAMKLLYLSYSHIHMGRPAQKSSFLDEILKKKEVVTE</sequence>
<keyword evidence="6" id="KW-0238">DNA-binding</keyword>
<evidence type="ECO:0000256" key="7">
    <source>
        <dbReference type="ARBA" id="ARBA00023235"/>
    </source>
</evidence>
<feature type="binding site" evidence="12">
    <location>
        <begin position="23"/>
        <end position="30"/>
    </location>
    <ligand>
        <name>ATP</name>
        <dbReference type="ChEBI" id="CHEBI:30616"/>
    </ligand>
</feature>
<accession>A0A8J6NFF4</accession>
<dbReference type="GO" id="GO:0003677">
    <property type="term" value="F:DNA binding"/>
    <property type="evidence" value="ECO:0007669"/>
    <property type="project" value="UniProtKB-KW"/>
</dbReference>
<comment type="catalytic activity">
    <reaction evidence="11">
        <text>ATP + H2O = ADP + phosphate + H(+)</text>
        <dbReference type="Rhea" id="RHEA:13065"/>
        <dbReference type="ChEBI" id="CHEBI:15377"/>
        <dbReference type="ChEBI" id="CHEBI:15378"/>
        <dbReference type="ChEBI" id="CHEBI:30616"/>
        <dbReference type="ChEBI" id="CHEBI:43474"/>
        <dbReference type="ChEBI" id="CHEBI:456216"/>
        <dbReference type="EC" id="5.6.2.4"/>
    </reaction>
</comment>
<organism evidence="15 16">
    <name type="scientific">Candidatus Desulfobia pelagia</name>
    <dbReference type="NCBI Taxonomy" id="2841692"/>
    <lineage>
        <taxon>Bacteria</taxon>
        <taxon>Pseudomonadati</taxon>
        <taxon>Thermodesulfobacteriota</taxon>
        <taxon>Desulfobulbia</taxon>
        <taxon>Desulfobulbales</taxon>
        <taxon>Desulfobulbaceae</taxon>
        <taxon>Candidatus Desulfobia</taxon>
    </lineage>
</organism>
<keyword evidence="7" id="KW-0413">Isomerase</keyword>
<evidence type="ECO:0000256" key="4">
    <source>
        <dbReference type="ARBA" id="ARBA00022806"/>
    </source>
</evidence>
<feature type="domain" description="UvrD-like helicase C-terminal" evidence="14">
    <location>
        <begin position="277"/>
        <end position="544"/>
    </location>
</feature>
<dbReference type="PROSITE" id="PS51198">
    <property type="entry name" value="UVRD_HELICASE_ATP_BIND"/>
    <property type="match status" value="1"/>
</dbReference>
<dbReference type="EC" id="5.6.2.4" evidence="9"/>
<comment type="catalytic activity">
    <reaction evidence="8">
        <text>Couples ATP hydrolysis with the unwinding of duplex DNA by translocating in the 3'-5' direction.</text>
        <dbReference type="EC" id="5.6.2.4"/>
    </reaction>
</comment>
<dbReference type="InterPro" id="IPR000212">
    <property type="entry name" value="DNA_helicase_UvrD/REP"/>
</dbReference>
<evidence type="ECO:0000256" key="9">
    <source>
        <dbReference type="ARBA" id="ARBA00034808"/>
    </source>
</evidence>
<dbReference type="GO" id="GO:0016787">
    <property type="term" value="F:hydrolase activity"/>
    <property type="evidence" value="ECO:0007669"/>
    <property type="project" value="UniProtKB-UniRule"/>
</dbReference>
<dbReference type="Proteomes" id="UP000614424">
    <property type="component" value="Unassembled WGS sequence"/>
</dbReference>
<gene>
    <name evidence="15" type="ORF">H8E41_14385</name>
</gene>
<dbReference type="Gene3D" id="3.40.50.300">
    <property type="entry name" value="P-loop containing nucleotide triphosphate hydrolases"/>
    <property type="match status" value="2"/>
</dbReference>
<dbReference type="EMBL" id="JACNJZ010000223">
    <property type="protein sequence ID" value="MBC8319079.1"/>
    <property type="molecule type" value="Genomic_DNA"/>
</dbReference>
<dbReference type="CDD" id="cd17932">
    <property type="entry name" value="DEXQc_UvrD"/>
    <property type="match status" value="1"/>
</dbReference>
<comment type="caution">
    <text evidence="15">The sequence shown here is derived from an EMBL/GenBank/DDBJ whole genome shotgun (WGS) entry which is preliminary data.</text>
</comment>
<dbReference type="Gene3D" id="1.10.486.10">
    <property type="entry name" value="PCRA, domain 4"/>
    <property type="match status" value="1"/>
</dbReference>
<comment type="similarity">
    <text evidence="1">Belongs to the helicase family. UvrD subfamily.</text>
</comment>
<keyword evidence="5 12" id="KW-0067">ATP-binding</keyword>
<dbReference type="AlphaFoldDB" id="A0A8J6NFF4"/>
<evidence type="ECO:0000256" key="1">
    <source>
        <dbReference type="ARBA" id="ARBA00009922"/>
    </source>
</evidence>
<protein>
    <recommendedName>
        <fullName evidence="9">DNA 3'-5' helicase</fullName>
        <ecNumber evidence="9">5.6.2.4</ecNumber>
    </recommendedName>
    <alternativeName>
        <fullName evidence="10">DNA 3'-5' helicase II</fullName>
    </alternativeName>
</protein>
<evidence type="ECO:0000259" key="13">
    <source>
        <dbReference type="PROSITE" id="PS51198"/>
    </source>
</evidence>